<keyword evidence="1" id="KW-0732">Signal</keyword>
<dbReference type="GeneID" id="54564289"/>
<dbReference type="OrthoDB" id="10405239at2759"/>
<sequence length="126" mass="12543">MHLTSYLLLALGVGSGANAAALASKRATNSVFYAAFSGMNEGGGTKGCTGANLGTVQASGTSTSACKQVGEGACVTLTGFQGNATKCKVLTYEEPNCGGDGESTIFGNKGDYANEDFASFKAVCGS</sequence>
<gene>
    <name evidence="2" type="ORF">M409DRAFT_48700</name>
</gene>
<accession>A0A6A6D6C7</accession>
<dbReference type="RefSeq" id="XP_033674661.1">
    <property type="nucleotide sequence ID" value="XM_033811017.1"/>
</dbReference>
<dbReference type="AlphaFoldDB" id="A0A6A6D6C7"/>
<feature type="chain" id="PRO_5025452510" evidence="1">
    <location>
        <begin position="20"/>
        <end position="126"/>
    </location>
</feature>
<name>A0A6A6D6C7_ZASCE</name>
<dbReference type="Proteomes" id="UP000799537">
    <property type="component" value="Unassembled WGS sequence"/>
</dbReference>
<organism evidence="2 3">
    <name type="scientific">Zasmidium cellare ATCC 36951</name>
    <dbReference type="NCBI Taxonomy" id="1080233"/>
    <lineage>
        <taxon>Eukaryota</taxon>
        <taxon>Fungi</taxon>
        <taxon>Dikarya</taxon>
        <taxon>Ascomycota</taxon>
        <taxon>Pezizomycotina</taxon>
        <taxon>Dothideomycetes</taxon>
        <taxon>Dothideomycetidae</taxon>
        <taxon>Mycosphaerellales</taxon>
        <taxon>Mycosphaerellaceae</taxon>
        <taxon>Zasmidium</taxon>
    </lineage>
</organism>
<evidence type="ECO:0000256" key="1">
    <source>
        <dbReference type="SAM" id="SignalP"/>
    </source>
</evidence>
<evidence type="ECO:0000313" key="2">
    <source>
        <dbReference type="EMBL" id="KAF2173772.1"/>
    </source>
</evidence>
<proteinExistence type="predicted"/>
<dbReference type="EMBL" id="ML993579">
    <property type="protein sequence ID" value="KAF2173772.1"/>
    <property type="molecule type" value="Genomic_DNA"/>
</dbReference>
<protein>
    <submittedName>
        <fullName evidence="2">Uncharacterized protein</fullName>
    </submittedName>
</protein>
<evidence type="ECO:0000313" key="3">
    <source>
        <dbReference type="Proteomes" id="UP000799537"/>
    </source>
</evidence>
<reference evidence="2" key="1">
    <citation type="journal article" date="2020" name="Stud. Mycol.">
        <title>101 Dothideomycetes genomes: a test case for predicting lifestyles and emergence of pathogens.</title>
        <authorList>
            <person name="Haridas S."/>
            <person name="Albert R."/>
            <person name="Binder M."/>
            <person name="Bloem J."/>
            <person name="Labutti K."/>
            <person name="Salamov A."/>
            <person name="Andreopoulos B."/>
            <person name="Baker S."/>
            <person name="Barry K."/>
            <person name="Bills G."/>
            <person name="Bluhm B."/>
            <person name="Cannon C."/>
            <person name="Castanera R."/>
            <person name="Culley D."/>
            <person name="Daum C."/>
            <person name="Ezra D."/>
            <person name="Gonzalez J."/>
            <person name="Henrissat B."/>
            <person name="Kuo A."/>
            <person name="Liang C."/>
            <person name="Lipzen A."/>
            <person name="Lutzoni F."/>
            <person name="Magnuson J."/>
            <person name="Mondo S."/>
            <person name="Nolan M."/>
            <person name="Ohm R."/>
            <person name="Pangilinan J."/>
            <person name="Park H.-J."/>
            <person name="Ramirez L."/>
            <person name="Alfaro M."/>
            <person name="Sun H."/>
            <person name="Tritt A."/>
            <person name="Yoshinaga Y."/>
            <person name="Zwiers L.-H."/>
            <person name="Turgeon B."/>
            <person name="Goodwin S."/>
            <person name="Spatafora J."/>
            <person name="Crous P."/>
            <person name="Grigoriev I."/>
        </authorList>
    </citation>
    <scope>NUCLEOTIDE SEQUENCE</scope>
    <source>
        <strain evidence="2">ATCC 36951</strain>
    </source>
</reference>
<keyword evidence="3" id="KW-1185">Reference proteome</keyword>
<feature type="signal peptide" evidence="1">
    <location>
        <begin position="1"/>
        <end position="19"/>
    </location>
</feature>